<dbReference type="Pfam" id="PF04239">
    <property type="entry name" value="DUF421"/>
    <property type="match status" value="1"/>
</dbReference>
<keyword evidence="3" id="KW-1003">Cell membrane</keyword>
<organism evidence="9 10">
    <name type="scientific">Clostridium rhizosphaerae</name>
    <dbReference type="NCBI Taxonomy" id="2803861"/>
    <lineage>
        <taxon>Bacteria</taxon>
        <taxon>Bacillati</taxon>
        <taxon>Bacillota</taxon>
        <taxon>Clostridia</taxon>
        <taxon>Eubacteriales</taxon>
        <taxon>Clostridiaceae</taxon>
        <taxon>Clostridium</taxon>
    </lineage>
</organism>
<evidence type="ECO:0000313" key="10">
    <source>
        <dbReference type="Proteomes" id="UP000632377"/>
    </source>
</evidence>
<comment type="similarity">
    <text evidence="2">Belongs to the UPF0702 family.</text>
</comment>
<evidence type="ECO:0000256" key="7">
    <source>
        <dbReference type="SAM" id="Phobius"/>
    </source>
</evidence>
<feature type="domain" description="YetF C-terminal" evidence="8">
    <location>
        <begin position="78"/>
        <end position="210"/>
    </location>
</feature>
<evidence type="ECO:0000313" key="9">
    <source>
        <dbReference type="EMBL" id="MBL4934453.1"/>
    </source>
</evidence>
<evidence type="ECO:0000256" key="3">
    <source>
        <dbReference type="ARBA" id="ARBA00022475"/>
    </source>
</evidence>
<keyword evidence="6 7" id="KW-0472">Membrane</keyword>
<accession>A0ABS1T533</accession>
<comment type="caution">
    <text evidence="9">The sequence shown here is derived from an EMBL/GenBank/DDBJ whole genome shotgun (WGS) entry which is preliminary data.</text>
</comment>
<gene>
    <name evidence="9" type="ORF">JK636_01625</name>
</gene>
<dbReference type="InterPro" id="IPR023090">
    <property type="entry name" value="UPF0702_alpha/beta_dom_sf"/>
</dbReference>
<evidence type="ECO:0000256" key="6">
    <source>
        <dbReference type="ARBA" id="ARBA00023136"/>
    </source>
</evidence>
<reference evidence="9 10" key="1">
    <citation type="submission" date="2021-01" db="EMBL/GenBank/DDBJ databases">
        <title>Genome public.</title>
        <authorList>
            <person name="Liu C."/>
            <person name="Sun Q."/>
        </authorList>
    </citation>
    <scope>NUCLEOTIDE SEQUENCE [LARGE SCALE GENOMIC DNA]</scope>
    <source>
        <strain evidence="9 10">YIM B02515</strain>
    </source>
</reference>
<comment type="subcellular location">
    <subcellularLocation>
        <location evidence="1">Cell membrane</location>
        <topology evidence="1">Multi-pass membrane protein</topology>
    </subcellularLocation>
</comment>
<name>A0ABS1T533_9CLOT</name>
<dbReference type="PANTHER" id="PTHR34582:SF6">
    <property type="entry name" value="UPF0702 TRANSMEMBRANE PROTEIN YCAP"/>
    <property type="match status" value="1"/>
</dbReference>
<keyword evidence="5 7" id="KW-1133">Transmembrane helix</keyword>
<dbReference type="PANTHER" id="PTHR34582">
    <property type="entry name" value="UPF0702 TRANSMEMBRANE PROTEIN YCAP"/>
    <property type="match status" value="1"/>
</dbReference>
<evidence type="ECO:0000256" key="1">
    <source>
        <dbReference type="ARBA" id="ARBA00004651"/>
    </source>
</evidence>
<evidence type="ECO:0000259" key="8">
    <source>
        <dbReference type="Pfam" id="PF04239"/>
    </source>
</evidence>
<dbReference type="InterPro" id="IPR007353">
    <property type="entry name" value="DUF421"/>
</dbReference>
<dbReference type="EMBL" id="JAESWC010000001">
    <property type="protein sequence ID" value="MBL4934453.1"/>
    <property type="molecule type" value="Genomic_DNA"/>
</dbReference>
<dbReference type="Gene3D" id="3.30.240.20">
    <property type="entry name" value="bsu07140 like domains"/>
    <property type="match status" value="2"/>
</dbReference>
<evidence type="ECO:0000256" key="2">
    <source>
        <dbReference type="ARBA" id="ARBA00006448"/>
    </source>
</evidence>
<protein>
    <submittedName>
        <fullName evidence="9">DUF421 domain-containing protein</fullName>
    </submittedName>
</protein>
<evidence type="ECO:0000256" key="5">
    <source>
        <dbReference type="ARBA" id="ARBA00022989"/>
    </source>
</evidence>
<feature type="transmembrane region" description="Helical" evidence="7">
    <location>
        <begin position="54"/>
        <end position="77"/>
    </location>
</feature>
<keyword evidence="4 7" id="KW-0812">Transmembrane</keyword>
<proteinExistence type="inferred from homology"/>
<evidence type="ECO:0000256" key="4">
    <source>
        <dbReference type="ARBA" id="ARBA00022692"/>
    </source>
</evidence>
<dbReference type="Proteomes" id="UP000632377">
    <property type="component" value="Unassembled WGS sequence"/>
</dbReference>
<keyword evidence="10" id="KW-1185">Reference proteome</keyword>
<sequence length="225" mass="25705">MTIVFRGVITFLMLLLFFRSMGPRQLTQFTFKDYVLGVLVGSMGGRAITRPEQAYITFLYGIVTVIIMQMLLSYLCLKSDRVRRFINGQPIIVISKGEILKNNLKKARLTMNELASLLRAEGIFNLSEVEYVILEPTRCFSVMQKSERSPVTLSDLNIQTAPKELPILVIKDGKLIRAELYRYNLTEQWVKEQLLKRDIKDISEVLLAQADSSGIVYTCLNNTNK</sequence>